<feature type="signal peptide" evidence="2">
    <location>
        <begin position="1"/>
        <end position="18"/>
    </location>
</feature>
<reference evidence="3" key="1">
    <citation type="journal article" date="2021" name="Microorganisms">
        <title>Phylogenomic Reconstruction and Metabolic Potential of the Genus Aminobacter.</title>
        <authorList>
            <person name="Artuso I."/>
            <person name="Turrini P."/>
            <person name="Pirolo M."/>
            <person name="Lugli G.A."/>
            <person name="Ventura M."/>
            <person name="Visca P."/>
        </authorList>
    </citation>
    <scope>NUCLEOTIDE SEQUENCE</scope>
    <source>
        <strain evidence="3">LMG 26462</strain>
    </source>
</reference>
<gene>
    <name evidence="3" type="ORF">J1C56_31880</name>
</gene>
<feature type="chain" id="PRO_5040829515" evidence="2">
    <location>
        <begin position="19"/>
        <end position="56"/>
    </location>
</feature>
<sequence length="56" mass="5917">MRLLLFAFPIAILSIASAGGALSVTRAQAQECTGENCPQPSGQGRDCEHKKENNVS</sequence>
<feature type="compositionally biased region" description="Basic and acidic residues" evidence="1">
    <location>
        <begin position="45"/>
        <end position="56"/>
    </location>
</feature>
<dbReference type="EMBL" id="JAFLWW010000017">
    <property type="protein sequence ID" value="MBT1160132.1"/>
    <property type="molecule type" value="Genomic_DNA"/>
</dbReference>
<comment type="caution">
    <text evidence="3">The sequence shown here is derived from an EMBL/GenBank/DDBJ whole genome shotgun (WGS) entry which is preliminary data.</text>
</comment>
<protein>
    <submittedName>
        <fullName evidence="3">Uncharacterized protein</fullName>
    </submittedName>
</protein>
<keyword evidence="2" id="KW-0732">Signal</keyword>
<evidence type="ECO:0000256" key="2">
    <source>
        <dbReference type="SAM" id="SignalP"/>
    </source>
</evidence>
<feature type="compositionally biased region" description="Polar residues" evidence="1">
    <location>
        <begin position="33"/>
        <end position="42"/>
    </location>
</feature>
<dbReference type="AlphaFoldDB" id="A0A9X1AIJ5"/>
<evidence type="ECO:0000256" key="1">
    <source>
        <dbReference type="SAM" id="MobiDB-lite"/>
    </source>
</evidence>
<dbReference type="Proteomes" id="UP001138921">
    <property type="component" value="Unassembled WGS sequence"/>
</dbReference>
<accession>A0A9X1AIJ5</accession>
<name>A0A9X1AIJ5_9HYPH</name>
<organism evidence="3 4">
    <name type="scientific">Aminobacter anthyllidis</name>
    <dbReference type="NCBI Taxonomy" id="1035067"/>
    <lineage>
        <taxon>Bacteria</taxon>
        <taxon>Pseudomonadati</taxon>
        <taxon>Pseudomonadota</taxon>
        <taxon>Alphaproteobacteria</taxon>
        <taxon>Hyphomicrobiales</taxon>
        <taxon>Phyllobacteriaceae</taxon>
        <taxon>Aminobacter</taxon>
    </lineage>
</organism>
<dbReference type="RefSeq" id="WP_214393914.1">
    <property type="nucleotide sequence ID" value="NZ_JAFLWW010000017.1"/>
</dbReference>
<evidence type="ECO:0000313" key="3">
    <source>
        <dbReference type="EMBL" id="MBT1160132.1"/>
    </source>
</evidence>
<reference evidence="3" key="2">
    <citation type="submission" date="2021-03" db="EMBL/GenBank/DDBJ databases">
        <authorList>
            <person name="Artuso I."/>
            <person name="Turrini P."/>
            <person name="Pirolo M."/>
            <person name="Lugli G.A."/>
            <person name="Ventura M."/>
            <person name="Visca P."/>
        </authorList>
    </citation>
    <scope>NUCLEOTIDE SEQUENCE</scope>
    <source>
        <strain evidence="3">LMG 26462</strain>
    </source>
</reference>
<evidence type="ECO:0000313" key="4">
    <source>
        <dbReference type="Proteomes" id="UP001138921"/>
    </source>
</evidence>
<proteinExistence type="predicted"/>
<keyword evidence="4" id="KW-1185">Reference proteome</keyword>
<feature type="region of interest" description="Disordered" evidence="1">
    <location>
        <begin position="33"/>
        <end position="56"/>
    </location>
</feature>